<organism evidence="3 4">
    <name type="scientific">Keguizhuia sedimenti</name>
    <dbReference type="NCBI Taxonomy" id="3064264"/>
    <lineage>
        <taxon>Bacteria</taxon>
        <taxon>Pseudomonadati</taxon>
        <taxon>Pseudomonadota</taxon>
        <taxon>Betaproteobacteria</taxon>
        <taxon>Burkholderiales</taxon>
        <taxon>Oxalobacteraceae</taxon>
        <taxon>Keguizhuia</taxon>
    </lineage>
</organism>
<dbReference type="EMBL" id="JAUYVH010000018">
    <property type="protein sequence ID" value="MDQ9172200.1"/>
    <property type="molecule type" value="Genomic_DNA"/>
</dbReference>
<evidence type="ECO:0000313" key="4">
    <source>
        <dbReference type="Proteomes" id="UP001225596"/>
    </source>
</evidence>
<dbReference type="PRINTS" id="PR01438">
    <property type="entry name" value="UNVRSLSTRESS"/>
</dbReference>
<dbReference type="PANTHER" id="PTHR46268:SF6">
    <property type="entry name" value="UNIVERSAL STRESS PROTEIN UP12"/>
    <property type="match status" value="1"/>
</dbReference>
<dbReference type="RefSeq" id="WP_338438214.1">
    <property type="nucleotide sequence ID" value="NZ_JAUYVH010000018.1"/>
</dbReference>
<evidence type="ECO:0000313" key="3">
    <source>
        <dbReference type="EMBL" id="MDQ9172200.1"/>
    </source>
</evidence>
<reference evidence="3 4" key="1">
    <citation type="submission" date="2023-08" db="EMBL/GenBank/DDBJ databases">
        <title>Oxalobacteraceae gen .nov., isolated from river sludge outside the plant.</title>
        <authorList>
            <person name="Zhao S.Y."/>
        </authorList>
    </citation>
    <scope>NUCLEOTIDE SEQUENCE [LARGE SCALE GENOMIC DNA]</scope>
    <source>
        <strain evidence="3 4">R-40</strain>
    </source>
</reference>
<dbReference type="PANTHER" id="PTHR46268">
    <property type="entry name" value="STRESS RESPONSE PROTEIN NHAX"/>
    <property type="match status" value="1"/>
</dbReference>
<proteinExistence type="inferred from homology"/>
<dbReference type="InterPro" id="IPR006015">
    <property type="entry name" value="Universal_stress_UspA"/>
</dbReference>
<comment type="similarity">
    <text evidence="1">Belongs to the universal stress protein A family.</text>
</comment>
<accession>A0ABU1BT57</accession>
<dbReference type="SUPFAM" id="SSF52402">
    <property type="entry name" value="Adenine nucleotide alpha hydrolases-like"/>
    <property type="match status" value="2"/>
</dbReference>
<dbReference type="Pfam" id="PF00582">
    <property type="entry name" value="Usp"/>
    <property type="match status" value="3"/>
</dbReference>
<feature type="domain" description="UspA" evidence="2">
    <location>
        <begin position="4"/>
        <end position="52"/>
    </location>
</feature>
<dbReference type="Proteomes" id="UP001225596">
    <property type="component" value="Unassembled WGS sequence"/>
</dbReference>
<dbReference type="CDD" id="cd00293">
    <property type="entry name" value="USP-like"/>
    <property type="match status" value="2"/>
</dbReference>
<comment type="caution">
    <text evidence="3">The sequence shown here is derived from an EMBL/GenBank/DDBJ whole genome shotgun (WGS) entry which is preliminary data.</text>
</comment>
<evidence type="ECO:0000256" key="1">
    <source>
        <dbReference type="ARBA" id="ARBA00008791"/>
    </source>
</evidence>
<dbReference type="InterPro" id="IPR014729">
    <property type="entry name" value="Rossmann-like_a/b/a_fold"/>
</dbReference>
<keyword evidence="4" id="KW-1185">Reference proteome</keyword>
<gene>
    <name evidence="3" type="ORF">Q8A64_17450</name>
</gene>
<dbReference type="InterPro" id="IPR006016">
    <property type="entry name" value="UspA"/>
</dbReference>
<sequence length="291" mass="31120">MKRFTSILLPLDGSPEAAKGAGCALWLAEALGATLHVLHAAKQPLPGNEALARLHVVGAKRPDVVVHQLLGKAEDAVLSAITTYEINLVVMSARGESASVGLKQSCLLGTVAHAIIERSPVPVILLPIRYHEEIPWTSMLAAASGDMAADHALETAVRLAASLRLKLTVLHVENGPGAANSPLKTYADSPHYEYPSRMDEMVKRGLSGCTPEECSCIEQVLLRRGDPASVLLEQAALHASAVLALGWHGVLEAGRALVFKRLLEEAKCPLLLVRKDERSSARLKVGKEIDE</sequence>
<feature type="domain" description="UspA" evidence="2">
    <location>
        <begin position="139"/>
        <end position="274"/>
    </location>
</feature>
<protein>
    <submittedName>
        <fullName evidence="3">Universal stress protein</fullName>
    </submittedName>
</protein>
<dbReference type="Gene3D" id="3.40.50.620">
    <property type="entry name" value="HUPs"/>
    <property type="match status" value="2"/>
</dbReference>
<name>A0ABU1BT57_9BURK</name>
<evidence type="ECO:0000259" key="2">
    <source>
        <dbReference type="Pfam" id="PF00582"/>
    </source>
</evidence>
<feature type="domain" description="UspA" evidence="2">
    <location>
        <begin position="55"/>
        <end position="126"/>
    </location>
</feature>